<sequence>MDHCPIPEQEYWAARYLERFAPTPPRAQASLAHRGVVKRVSIDRQLQVGNKNRRATAPAPTSTCIDVLSSFGVITMQSPPVSLHEYNKDDGQILAITSQPPSGSLQADGRKAVHNKDKGNESPIEAPPTLVPGSREYAAQVNLHDLFTLSAVLETFLIVELQ</sequence>
<gene>
    <name evidence="2" type="ORF">BT96DRAFT_996289</name>
</gene>
<protein>
    <submittedName>
        <fullName evidence="2">Uncharacterized protein</fullName>
    </submittedName>
</protein>
<proteinExistence type="predicted"/>
<evidence type="ECO:0000313" key="3">
    <source>
        <dbReference type="Proteomes" id="UP000799118"/>
    </source>
</evidence>
<feature type="compositionally biased region" description="Basic and acidic residues" evidence="1">
    <location>
        <begin position="108"/>
        <end position="120"/>
    </location>
</feature>
<accession>A0A6A4HJ36</accession>
<name>A0A6A4HJ36_9AGAR</name>
<keyword evidence="3" id="KW-1185">Reference proteome</keyword>
<feature type="region of interest" description="Disordered" evidence="1">
    <location>
        <begin position="97"/>
        <end position="131"/>
    </location>
</feature>
<organism evidence="2 3">
    <name type="scientific">Gymnopus androsaceus JB14</name>
    <dbReference type="NCBI Taxonomy" id="1447944"/>
    <lineage>
        <taxon>Eukaryota</taxon>
        <taxon>Fungi</taxon>
        <taxon>Dikarya</taxon>
        <taxon>Basidiomycota</taxon>
        <taxon>Agaricomycotina</taxon>
        <taxon>Agaricomycetes</taxon>
        <taxon>Agaricomycetidae</taxon>
        <taxon>Agaricales</taxon>
        <taxon>Marasmiineae</taxon>
        <taxon>Omphalotaceae</taxon>
        <taxon>Gymnopus</taxon>
    </lineage>
</organism>
<dbReference type="EMBL" id="ML769506">
    <property type="protein sequence ID" value="KAE9396895.1"/>
    <property type="molecule type" value="Genomic_DNA"/>
</dbReference>
<dbReference type="Proteomes" id="UP000799118">
    <property type="component" value="Unassembled WGS sequence"/>
</dbReference>
<dbReference type="AlphaFoldDB" id="A0A6A4HJ36"/>
<reference evidence="2" key="1">
    <citation type="journal article" date="2019" name="Environ. Microbiol.">
        <title>Fungal ecological strategies reflected in gene transcription - a case study of two litter decomposers.</title>
        <authorList>
            <person name="Barbi F."/>
            <person name="Kohler A."/>
            <person name="Barry K."/>
            <person name="Baskaran P."/>
            <person name="Daum C."/>
            <person name="Fauchery L."/>
            <person name="Ihrmark K."/>
            <person name="Kuo A."/>
            <person name="LaButti K."/>
            <person name="Lipzen A."/>
            <person name="Morin E."/>
            <person name="Grigoriev I.V."/>
            <person name="Henrissat B."/>
            <person name="Lindahl B."/>
            <person name="Martin F."/>
        </authorList>
    </citation>
    <scope>NUCLEOTIDE SEQUENCE</scope>
    <source>
        <strain evidence="2">JB14</strain>
    </source>
</reference>
<evidence type="ECO:0000313" key="2">
    <source>
        <dbReference type="EMBL" id="KAE9396895.1"/>
    </source>
</evidence>
<evidence type="ECO:0000256" key="1">
    <source>
        <dbReference type="SAM" id="MobiDB-lite"/>
    </source>
</evidence>